<dbReference type="InterPro" id="IPR001387">
    <property type="entry name" value="Cro/C1-type_HTH"/>
</dbReference>
<dbReference type="Gene3D" id="1.10.260.40">
    <property type="entry name" value="lambda repressor-like DNA-binding domains"/>
    <property type="match status" value="1"/>
</dbReference>
<reference evidence="2 3" key="1">
    <citation type="submission" date="2020-08" db="EMBL/GenBank/DDBJ databases">
        <title>Sequencing the genomes of 1000 actinobacteria strains.</title>
        <authorList>
            <person name="Klenk H.-P."/>
        </authorList>
    </citation>
    <scope>NUCLEOTIDE SEQUENCE [LARGE SCALE GENOMIC DNA]</scope>
    <source>
        <strain evidence="2 3">DSM 46659</strain>
    </source>
</reference>
<sequence length="410" mass="45546">MHDDVTPPASLTFGQRVRRFRERNGQTRAILGGLVGRSSEWVKGIETGRLKTPRLPLLLRLAEVLGVDDLAELTGEERLSASTYTKAAHNALPAVRDALTTYQLTVPDSEPPTAPELRERVRQAWQLWHGSREHRTRVSAILPELLADLQHGARVLDGTDRRRVLTALAETYHLAQLYLSFQPAPELVTMTGDRAMTAAQDADDPHAIAVAAWYMNHVFRDAGERNEARIDLAMSAARLLRPDDDAEDLARWGLLHLAAALSFAKIGRTGDAWHYWDRADSAARRLGNRYSHPFLIFGRGMVDAYAITMNADLMRAGTAVSAAERIDLAPMPSATRRSFHLIELARAHSMQKENIAVIHLLRKAYDESPETARFNLFTRSAVMELTTSGGAMIRDDARRLAQKIGVQAAA</sequence>
<keyword evidence="3" id="KW-1185">Reference proteome</keyword>
<dbReference type="AlphaFoldDB" id="A0A7W9YK70"/>
<feature type="domain" description="HTH cro/C1-type" evidence="1">
    <location>
        <begin position="45"/>
        <end position="73"/>
    </location>
</feature>
<proteinExistence type="predicted"/>
<dbReference type="GO" id="GO:0003677">
    <property type="term" value="F:DNA binding"/>
    <property type="evidence" value="ECO:0007669"/>
    <property type="project" value="InterPro"/>
</dbReference>
<dbReference type="PROSITE" id="PS50943">
    <property type="entry name" value="HTH_CROC1"/>
    <property type="match status" value="1"/>
</dbReference>
<organism evidence="2 3">
    <name type="scientific">Nocardiopsis mwathae</name>
    <dbReference type="NCBI Taxonomy" id="1472723"/>
    <lineage>
        <taxon>Bacteria</taxon>
        <taxon>Bacillati</taxon>
        <taxon>Actinomycetota</taxon>
        <taxon>Actinomycetes</taxon>
        <taxon>Streptosporangiales</taxon>
        <taxon>Nocardiopsidaceae</taxon>
        <taxon>Nocardiopsis</taxon>
    </lineage>
</organism>
<dbReference type="SMART" id="SM00530">
    <property type="entry name" value="HTH_XRE"/>
    <property type="match status" value="1"/>
</dbReference>
<dbReference type="Proteomes" id="UP000546642">
    <property type="component" value="Unassembled WGS sequence"/>
</dbReference>
<evidence type="ECO:0000313" key="2">
    <source>
        <dbReference type="EMBL" id="MBB6173678.1"/>
    </source>
</evidence>
<name>A0A7W9YK70_9ACTN</name>
<dbReference type="Pfam" id="PF13560">
    <property type="entry name" value="HTH_31"/>
    <property type="match status" value="1"/>
</dbReference>
<evidence type="ECO:0000259" key="1">
    <source>
        <dbReference type="PROSITE" id="PS50943"/>
    </source>
</evidence>
<gene>
    <name evidence="2" type="ORF">HNR23_003738</name>
</gene>
<accession>A0A7W9YK70</accession>
<evidence type="ECO:0000313" key="3">
    <source>
        <dbReference type="Proteomes" id="UP000546642"/>
    </source>
</evidence>
<dbReference type="RefSeq" id="WP_184077215.1">
    <property type="nucleotide sequence ID" value="NZ_JACHDS010000001.1"/>
</dbReference>
<dbReference type="InterPro" id="IPR010982">
    <property type="entry name" value="Lambda_DNA-bd_dom_sf"/>
</dbReference>
<comment type="caution">
    <text evidence="2">The sequence shown here is derived from an EMBL/GenBank/DDBJ whole genome shotgun (WGS) entry which is preliminary data.</text>
</comment>
<dbReference type="SUPFAM" id="SSF47413">
    <property type="entry name" value="lambda repressor-like DNA-binding domains"/>
    <property type="match status" value="1"/>
</dbReference>
<dbReference type="EMBL" id="JACHDS010000001">
    <property type="protein sequence ID" value="MBB6173678.1"/>
    <property type="molecule type" value="Genomic_DNA"/>
</dbReference>
<protein>
    <submittedName>
        <fullName evidence="2">Transcriptional regulator with XRE-family HTH domain</fullName>
    </submittedName>
</protein>